<keyword evidence="10" id="KW-0675">Receptor</keyword>
<evidence type="ECO:0000256" key="7">
    <source>
        <dbReference type="SAM" id="MobiDB-lite"/>
    </source>
</evidence>
<dbReference type="GO" id="GO:0046983">
    <property type="term" value="F:protein dimerization activity"/>
    <property type="evidence" value="ECO:0007669"/>
    <property type="project" value="InterPro"/>
</dbReference>
<dbReference type="GO" id="GO:0004879">
    <property type="term" value="F:nuclear receptor activity"/>
    <property type="evidence" value="ECO:0007669"/>
    <property type="project" value="TreeGrafter"/>
</dbReference>
<evidence type="ECO:0000256" key="1">
    <source>
        <dbReference type="ARBA" id="ARBA00004123"/>
    </source>
</evidence>
<keyword evidence="5" id="KW-0804">Transcription</keyword>
<dbReference type="SUPFAM" id="SSF47459">
    <property type="entry name" value="HLH, helix-loop-helix DNA-binding domain"/>
    <property type="match status" value="1"/>
</dbReference>
<dbReference type="SUPFAM" id="SSF55785">
    <property type="entry name" value="PYP-like sensor domain (PAS domain)"/>
    <property type="match status" value="2"/>
</dbReference>
<feature type="non-terminal residue" evidence="10">
    <location>
        <position position="765"/>
    </location>
</feature>
<dbReference type="PROSITE" id="PS50888">
    <property type="entry name" value="BHLH"/>
    <property type="match status" value="1"/>
</dbReference>
<dbReference type="InterPro" id="IPR001610">
    <property type="entry name" value="PAC"/>
</dbReference>
<dbReference type="FunFam" id="3.30.450.20:FF:000019">
    <property type="entry name" value="Aryl hydrocarbon receptor 1"/>
    <property type="match status" value="1"/>
</dbReference>
<dbReference type="EMBL" id="KL895595">
    <property type="protein sequence ID" value="KGL82781.1"/>
    <property type="molecule type" value="Genomic_DNA"/>
</dbReference>
<dbReference type="PANTHER" id="PTHR10649:SF17">
    <property type="entry name" value="ARYL HYDROCARBON RECEPTOR 2"/>
    <property type="match status" value="1"/>
</dbReference>
<protein>
    <submittedName>
        <fullName evidence="10">Aryl hydrocarbon receptor</fullName>
    </submittedName>
</protein>
<feature type="region of interest" description="Disordered" evidence="7">
    <location>
        <begin position="1"/>
        <end position="32"/>
    </location>
</feature>
<dbReference type="GO" id="GO:0005634">
    <property type="term" value="C:nucleus"/>
    <property type="evidence" value="ECO:0007669"/>
    <property type="project" value="UniProtKB-SubCell"/>
</dbReference>
<dbReference type="GO" id="GO:0006805">
    <property type="term" value="P:xenobiotic metabolic process"/>
    <property type="evidence" value="ECO:0007669"/>
    <property type="project" value="InterPro"/>
</dbReference>
<dbReference type="InterPro" id="IPR035965">
    <property type="entry name" value="PAS-like_dom_sf"/>
</dbReference>
<dbReference type="GO" id="GO:0000976">
    <property type="term" value="F:transcription cis-regulatory region binding"/>
    <property type="evidence" value="ECO:0007669"/>
    <property type="project" value="TreeGrafter"/>
</dbReference>
<accession>A0A099ZLN2</accession>
<evidence type="ECO:0000256" key="4">
    <source>
        <dbReference type="ARBA" id="ARBA00023125"/>
    </source>
</evidence>
<keyword evidence="11" id="KW-1185">Reference proteome</keyword>
<dbReference type="InterPro" id="IPR039091">
    <property type="entry name" value="AHR/AHRR"/>
</dbReference>
<dbReference type="FunFam" id="3.30.450.20:FF:000035">
    <property type="entry name" value="Aryl hydrocarbon receptor"/>
    <property type="match status" value="1"/>
</dbReference>
<evidence type="ECO:0000256" key="6">
    <source>
        <dbReference type="ARBA" id="ARBA00023242"/>
    </source>
</evidence>
<dbReference type="CDD" id="cd19696">
    <property type="entry name" value="bHLH-PAS_AhR_like"/>
    <property type="match status" value="1"/>
</dbReference>
<dbReference type="InterPro" id="IPR013767">
    <property type="entry name" value="PAS_fold"/>
</dbReference>
<comment type="subcellular location">
    <subcellularLocation>
        <location evidence="1">Nucleus</location>
    </subcellularLocation>
</comment>
<dbReference type="Gene3D" id="3.30.450.20">
    <property type="entry name" value="PAS domain"/>
    <property type="match status" value="2"/>
</dbReference>
<name>A0A099ZLN2_TINGU</name>
<dbReference type="Pfam" id="PF00989">
    <property type="entry name" value="PAS"/>
    <property type="match status" value="1"/>
</dbReference>
<dbReference type="InterPro" id="IPR011598">
    <property type="entry name" value="bHLH_dom"/>
</dbReference>
<dbReference type="Pfam" id="PF14598">
    <property type="entry name" value="PAS_11"/>
    <property type="match status" value="1"/>
</dbReference>
<dbReference type="PANTHER" id="PTHR10649">
    <property type="entry name" value="ARYL HYDROCARBON RECEPTOR"/>
    <property type="match status" value="1"/>
</dbReference>
<evidence type="ECO:0000259" key="8">
    <source>
        <dbReference type="PROSITE" id="PS50112"/>
    </source>
</evidence>
<dbReference type="PROSITE" id="PS50112">
    <property type="entry name" value="PAS"/>
    <property type="match status" value="1"/>
</dbReference>
<keyword evidence="3" id="KW-0805">Transcription regulation</keyword>
<dbReference type="GO" id="GO:0034751">
    <property type="term" value="C:aryl hydrocarbon receptor complex"/>
    <property type="evidence" value="ECO:0007669"/>
    <property type="project" value="TreeGrafter"/>
</dbReference>
<sequence>MYARRKRKKPVPKRPQTPPFEGMKSSPSKRHRERLNQELARLTSLLPFPEDVCLRLDKLSILRLAVGYLKLKSYFMAAGMDVGSHRLDQPKAAGENGQTCLQANRVAFGEGDLLLQALNGFVLAVTDDGNIFYVSPTVQDFLGFHQSDLIYQSVYELIHADDRATFRCHLHGALNPLAASRAKGTADAGYSAPYSPQHLPLENISFTERRFICRLRCLLDNSSGFLALHFRGRLKLLDGLQKRASSRSPVPPQLALFAIATPLQPLSILQFPAKMFLFETKHKLDFTTTACDSRGQMVLGYTEAELRTWAVGYQLVHVADMMYCAEKHMRLMRTGESGSTVFRLLTKEAGWVWIQANARLVYKGGQPDCIVSRQRVISNEEGEEYLRKRNLHLPFSFVTGEAVLYRSDFPDFLDSFQPKEDFQTNNSSCMEQCSVDPNSLLGAMKKQDASVCVSHADNGPQLPVTALICEPDGPGPDETASDTKEDSNSLLVIIETLFEKSEMDKDICQTLQNLSVDNTELQQWEEILFDLGAEELTSQGNVERLDSEVNACLEQIPFRKDTGESTDFPLCSAMGTSCGGEGSPAALWAIHPAAPAPLGFQTPLPCQAPDAQDPDAVVSLVATMPEGSSAPSKQQVPFNPDGLMRGTTTGALGSLSKPCVTGQLANPGQLFQGEVISPLPADSIVPKNQSQLMDSGCPFPLDSNALVTQWPNTPVLANPEDSPGQSIAPEHCLSDAWVTVAPEKLGVAAVQVESQQNALSGSQQS</sequence>
<dbReference type="Gene3D" id="4.10.280.10">
    <property type="entry name" value="Helix-loop-helix DNA-binding domain"/>
    <property type="match status" value="1"/>
</dbReference>
<organism evidence="10 11">
    <name type="scientific">Tinamus guttatus</name>
    <name type="common">White-throated tinamou</name>
    <dbReference type="NCBI Taxonomy" id="94827"/>
    <lineage>
        <taxon>Eukaryota</taxon>
        <taxon>Metazoa</taxon>
        <taxon>Chordata</taxon>
        <taxon>Craniata</taxon>
        <taxon>Vertebrata</taxon>
        <taxon>Euteleostomi</taxon>
        <taxon>Archelosauria</taxon>
        <taxon>Archosauria</taxon>
        <taxon>Dinosauria</taxon>
        <taxon>Saurischia</taxon>
        <taxon>Theropoda</taxon>
        <taxon>Coelurosauria</taxon>
        <taxon>Aves</taxon>
        <taxon>Palaeognathae</taxon>
        <taxon>Tinamiformes</taxon>
        <taxon>Tinamidae</taxon>
        <taxon>Tinamus</taxon>
    </lineage>
</organism>
<feature type="domain" description="BHLH" evidence="9">
    <location>
        <begin position="19"/>
        <end position="72"/>
    </location>
</feature>
<gene>
    <name evidence="10" type="ORF">N309_08955</name>
</gene>
<evidence type="ECO:0000256" key="5">
    <source>
        <dbReference type="ARBA" id="ARBA00023163"/>
    </source>
</evidence>
<dbReference type="SMART" id="SM00086">
    <property type="entry name" value="PAC"/>
    <property type="match status" value="1"/>
</dbReference>
<evidence type="ECO:0000313" key="10">
    <source>
        <dbReference type="EMBL" id="KGL82781.1"/>
    </source>
</evidence>
<dbReference type="STRING" id="94827.A0A099ZLN2"/>
<feature type="domain" description="PAS" evidence="8">
    <location>
        <begin position="114"/>
        <end position="177"/>
    </location>
</feature>
<keyword evidence="4" id="KW-0238">DNA-binding</keyword>
<dbReference type="InterPro" id="IPR000014">
    <property type="entry name" value="PAS"/>
</dbReference>
<dbReference type="SMART" id="SM00091">
    <property type="entry name" value="PAS"/>
    <property type="match status" value="2"/>
</dbReference>
<reference evidence="10 11" key="1">
    <citation type="submission" date="2014-06" db="EMBL/GenBank/DDBJ databases">
        <title>Genome evolution of avian class.</title>
        <authorList>
            <person name="Zhang G."/>
            <person name="Li C."/>
        </authorList>
    </citation>
    <scope>NUCLEOTIDE SEQUENCE [LARGE SCALE GENOMIC DNA]</scope>
    <source>
        <strain evidence="10">BGI_N309</strain>
    </source>
</reference>
<dbReference type="CDD" id="cd00130">
    <property type="entry name" value="PAS"/>
    <property type="match status" value="2"/>
</dbReference>
<keyword evidence="2" id="KW-0677">Repeat</keyword>
<dbReference type="InterPro" id="IPR036638">
    <property type="entry name" value="HLH_DNA-bd_sf"/>
</dbReference>
<evidence type="ECO:0000259" key="9">
    <source>
        <dbReference type="PROSITE" id="PS50888"/>
    </source>
</evidence>
<dbReference type="Pfam" id="PF00010">
    <property type="entry name" value="HLH"/>
    <property type="match status" value="1"/>
</dbReference>
<dbReference type="Proteomes" id="UP000053641">
    <property type="component" value="Unassembled WGS sequence"/>
</dbReference>
<evidence type="ECO:0000313" key="11">
    <source>
        <dbReference type="Proteomes" id="UP000053641"/>
    </source>
</evidence>
<keyword evidence="6" id="KW-0539">Nucleus</keyword>
<dbReference type="AlphaFoldDB" id="A0A099ZLN2"/>
<proteinExistence type="predicted"/>
<feature type="compositionally biased region" description="Basic residues" evidence="7">
    <location>
        <begin position="1"/>
        <end position="12"/>
    </location>
</feature>
<evidence type="ECO:0000256" key="2">
    <source>
        <dbReference type="ARBA" id="ARBA00022737"/>
    </source>
</evidence>
<evidence type="ECO:0000256" key="3">
    <source>
        <dbReference type="ARBA" id="ARBA00023015"/>
    </source>
</evidence>